<accession>A0A7I7TAX6</accession>
<dbReference type="GO" id="GO:0015074">
    <property type="term" value="P:DNA integration"/>
    <property type="evidence" value="ECO:0007669"/>
    <property type="project" value="InterPro"/>
</dbReference>
<dbReference type="NCBIfam" id="NF033577">
    <property type="entry name" value="transpos_IS481"/>
    <property type="match status" value="1"/>
</dbReference>
<name>A0A7I7TAX6_9MYCO</name>
<dbReference type="Gene3D" id="3.30.420.10">
    <property type="entry name" value="Ribonuclease H-like superfamily/Ribonuclease H"/>
    <property type="match status" value="1"/>
</dbReference>
<dbReference type="PANTHER" id="PTHR35004:SF6">
    <property type="entry name" value="TRANSPOSASE"/>
    <property type="match status" value="1"/>
</dbReference>
<dbReference type="InterPro" id="IPR001584">
    <property type="entry name" value="Integrase_cat-core"/>
</dbReference>
<dbReference type="PANTHER" id="PTHR35004">
    <property type="entry name" value="TRANSPOSASE RV3428C-RELATED"/>
    <property type="match status" value="1"/>
</dbReference>
<dbReference type="SUPFAM" id="SSF53098">
    <property type="entry name" value="Ribonuclease H-like"/>
    <property type="match status" value="1"/>
</dbReference>
<feature type="region of interest" description="Disordered" evidence="1">
    <location>
        <begin position="372"/>
        <end position="402"/>
    </location>
</feature>
<reference evidence="3 4" key="1">
    <citation type="journal article" date="2019" name="Emerg. Microbes Infect.">
        <title>Comprehensive subspecies identification of 175 nontuberculous mycobacteria species based on 7547 genomic profiles.</title>
        <authorList>
            <person name="Matsumoto Y."/>
            <person name="Kinjo T."/>
            <person name="Motooka D."/>
            <person name="Nabeya D."/>
            <person name="Jung N."/>
            <person name="Uechi K."/>
            <person name="Horii T."/>
            <person name="Iida T."/>
            <person name="Fujita J."/>
            <person name="Nakamura S."/>
        </authorList>
    </citation>
    <scope>NUCLEOTIDE SEQUENCE [LARGE SCALE GENOMIC DNA]</scope>
    <source>
        <strain evidence="3 4">JCM 30396</strain>
    </source>
</reference>
<dbReference type="Pfam" id="PF13565">
    <property type="entry name" value="HTH_32"/>
    <property type="match status" value="1"/>
</dbReference>
<dbReference type="AlphaFoldDB" id="A0A7I7TAX6"/>
<evidence type="ECO:0000256" key="1">
    <source>
        <dbReference type="SAM" id="MobiDB-lite"/>
    </source>
</evidence>
<dbReference type="InterPro" id="IPR047656">
    <property type="entry name" value="IS481-like_transpos"/>
</dbReference>
<keyword evidence="4" id="KW-1185">Reference proteome</keyword>
<organism evidence="3 4">
    <name type="scientific">Mycolicibacterium helvum</name>
    <dbReference type="NCBI Taxonomy" id="1534349"/>
    <lineage>
        <taxon>Bacteria</taxon>
        <taxon>Bacillati</taxon>
        <taxon>Actinomycetota</taxon>
        <taxon>Actinomycetes</taxon>
        <taxon>Mycobacteriales</taxon>
        <taxon>Mycobacteriaceae</taxon>
        <taxon>Mycolicibacterium</taxon>
    </lineage>
</organism>
<dbReference type="KEGG" id="mhev:MHEL_37380"/>
<dbReference type="SUPFAM" id="SSF46689">
    <property type="entry name" value="Homeodomain-like"/>
    <property type="match status" value="1"/>
</dbReference>
<evidence type="ECO:0000259" key="2">
    <source>
        <dbReference type="PROSITE" id="PS50994"/>
    </source>
</evidence>
<dbReference type="InterPro" id="IPR012337">
    <property type="entry name" value="RNaseH-like_sf"/>
</dbReference>
<protein>
    <recommendedName>
        <fullName evidence="2">Integrase catalytic domain-containing protein</fullName>
    </recommendedName>
</protein>
<gene>
    <name evidence="3" type="ORF">MHEL_37380</name>
</gene>
<feature type="domain" description="Integrase catalytic" evidence="2">
    <location>
        <begin position="132"/>
        <end position="299"/>
    </location>
</feature>
<dbReference type="InterPro" id="IPR036397">
    <property type="entry name" value="RNaseH_sf"/>
</dbReference>
<dbReference type="GO" id="GO:0003676">
    <property type="term" value="F:nucleic acid binding"/>
    <property type="evidence" value="ECO:0007669"/>
    <property type="project" value="InterPro"/>
</dbReference>
<evidence type="ECO:0000313" key="3">
    <source>
        <dbReference type="EMBL" id="BBY65495.1"/>
    </source>
</evidence>
<sequence length="402" mass="45853">MLSVNERWLEILLTPMRDQITVAETCRRYGISRQSFYVYQRRLYADGVSALEPLSRRPLTSPAQTAAEIETEIVRLRRANPRWGARTIHTQMTRSGTPRAPAISTIHRVLQRNSLVTPRERRRAVPTWRRFERYAPNDLWQIDGTQVQLSDGSKAWIVDILDDHARFAIGATATRRFTTLAAWRAMEAAITEHGAPRQLISDNGVQFISRDGHEPVHFQQRLSAMGIKQLHSRPAHPQTCGKLERYHRTFKDFYADHGPADTIDELQAVCDQFRWHYNHERPHQGLDQQLPAEVYRAQPKVAAGDPRPRRRETGPRVLLVAATGSVHYRRRKIGIGKPWTGHRVTVMETKPDHIVVLDRDTGAVLRELDLGPVGTYHGTGAKRGRPRKNAEPESPQVLSAMS</sequence>
<dbReference type="PROSITE" id="PS50994">
    <property type="entry name" value="INTEGRASE"/>
    <property type="match status" value="1"/>
</dbReference>
<dbReference type="InterPro" id="IPR009057">
    <property type="entry name" value="Homeodomain-like_sf"/>
</dbReference>
<proteinExistence type="predicted"/>
<dbReference type="Proteomes" id="UP000467148">
    <property type="component" value="Chromosome"/>
</dbReference>
<dbReference type="Pfam" id="PF00665">
    <property type="entry name" value="rve"/>
    <property type="match status" value="1"/>
</dbReference>
<evidence type="ECO:0000313" key="4">
    <source>
        <dbReference type="Proteomes" id="UP000467148"/>
    </source>
</evidence>
<dbReference type="EMBL" id="AP022596">
    <property type="protein sequence ID" value="BBY65495.1"/>
    <property type="molecule type" value="Genomic_DNA"/>
</dbReference>